<dbReference type="PATRIC" id="fig|1107881.3.peg.1160"/>
<dbReference type="InterPro" id="IPR006130">
    <property type="entry name" value="Asp/Orn_carbamoylTrfase"/>
</dbReference>
<evidence type="ECO:0000313" key="9">
    <source>
        <dbReference type="EMBL" id="EHK78930.1"/>
    </source>
</evidence>
<protein>
    <recommendedName>
        <fullName evidence="3">ornithine carbamoyltransferase</fullName>
        <ecNumber evidence="3">2.1.3.3</ecNumber>
    </recommendedName>
</protein>
<comment type="function">
    <text evidence="1">Reversibly catalyzes the transfer of the carbamoyl group from carbamoyl phosphate (CP) to the N(epsilon) atom of ornithine (ORN) to produce L-citrulline.</text>
</comment>
<dbReference type="PANTHER" id="PTHR45753">
    <property type="entry name" value="ORNITHINE CARBAMOYLTRANSFERASE, MITOCHONDRIAL"/>
    <property type="match status" value="1"/>
</dbReference>
<dbReference type="InterPro" id="IPR036901">
    <property type="entry name" value="Asp/Orn_carbamoylTrfase_sf"/>
</dbReference>
<dbReference type="PANTHER" id="PTHR45753:SF2">
    <property type="entry name" value="ORNITHINE CARBAMOYLTRANSFERASE"/>
    <property type="match status" value="1"/>
</dbReference>
<evidence type="ECO:0000256" key="1">
    <source>
        <dbReference type="ARBA" id="ARBA00003822"/>
    </source>
</evidence>
<dbReference type="GO" id="GO:0004585">
    <property type="term" value="F:ornithine carbamoyltransferase activity"/>
    <property type="evidence" value="ECO:0007669"/>
    <property type="project" value="UniProtKB-EC"/>
</dbReference>
<gene>
    <name evidence="9" type="ORF">SM0020_05777</name>
</gene>
<feature type="domain" description="Aspartate/ornithine carbamoyltransferase carbamoyl-P binding" evidence="8">
    <location>
        <begin position="12"/>
        <end position="152"/>
    </location>
</feature>
<dbReference type="SUPFAM" id="SSF53671">
    <property type="entry name" value="Aspartate/ornithine carbamoyltransferase"/>
    <property type="match status" value="1"/>
</dbReference>
<dbReference type="Proteomes" id="UP000004038">
    <property type="component" value="Unassembled WGS sequence"/>
</dbReference>
<dbReference type="EC" id="2.1.3.3" evidence="3"/>
<dbReference type="Gene3D" id="3.40.50.1370">
    <property type="entry name" value="Aspartate/ornithine carbamoyltransferase"/>
    <property type="match status" value="2"/>
</dbReference>
<name>H0FVM4_RHIML</name>
<evidence type="ECO:0000256" key="2">
    <source>
        <dbReference type="ARBA" id="ARBA00007805"/>
    </source>
</evidence>
<dbReference type="InterPro" id="IPR006131">
    <property type="entry name" value="Asp_carbamoyltransf_Asp/Orn-bd"/>
</dbReference>
<dbReference type="PRINTS" id="PR00100">
    <property type="entry name" value="AOTCASE"/>
</dbReference>
<dbReference type="GO" id="GO:0042450">
    <property type="term" value="P:L-arginine biosynthetic process via ornithine"/>
    <property type="evidence" value="ECO:0007669"/>
    <property type="project" value="TreeGrafter"/>
</dbReference>
<dbReference type="AlphaFoldDB" id="H0FVM4"/>
<evidence type="ECO:0000256" key="4">
    <source>
        <dbReference type="ARBA" id="ARBA00022679"/>
    </source>
</evidence>
<organism evidence="9 10">
    <name type="scientific">Sinorhizobium meliloti CCNWSX0020</name>
    <dbReference type="NCBI Taxonomy" id="1107881"/>
    <lineage>
        <taxon>Bacteria</taxon>
        <taxon>Pseudomonadati</taxon>
        <taxon>Pseudomonadota</taxon>
        <taxon>Alphaproteobacteria</taxon>
        <taxon>Hyphomicrobiales</taxon>
        <taxon>Rhizobiaceae</taxon>
        <taxon>Sinorhizobium/Ensifer group</taxon>
        <taxon>Sinorhizobium</taxon>
    </lineage>
</organism>
<evidence type="ECO:0000256" key="6">
    <source>
        <dbReference type="RuleBase" id="RU003634"/>
    </source>
</evidence>
<evidence type="ECO:0000259" key="8">
    <source>
        <dbReference type="Pfam" id="PF02729"/>
    </source>
</evidence>
<comment type="catalytic activity">
    <reaction evidence="5">
        <text>carbamoyl phosphate + L-ornithine = L-citrulline + phosphate + H(+)</text>
        <dbReference type="Rhea" id="RHEA:19513"/>
        <dbReference type="ChEBI" id="CHEBI:15378"/>
        <dbReference type="ChEBI" id="CHEBI:43474"/>
        <dbReference type="ChEBI" id="CHEBI:46911"/>
        <dbReference type="ChEBI" id="CHEBI:57743"/>
        <dbReference type="ChEBI" id="CHEBI:58228"/>
        <dbReference type="EC" id="2.1.3.3"/>
    </reaction>
</comment>
<dbReference type="GO" id="GO:0019240">
    <property type="term" value="P:citrulline biosynthetic process"/>
    <property type="evidence" value="ECO:0007669"/>
    <property type="project" value="TreeGrafter"/>
</dbReference>
<dbReference type="Pfam" id="PF00185">
    <property type="entry name" value="OTCace"/>
    <property type="match status" value="1"/>
</dbReference>
<feature type="domain" description="Aspartate/ornithine carbamoyltransferase Asp/Orn-binding" evidence="7">
    <location>
        <begin position="160"/>
        <end position="331"/>
    </location>
</feature>
<evidence type="ECO:0000256" key="5">
    <source>
        <dbReference type="ARBA" id="ARBA00048772"/>
    </source>
</evidence>
<sequence length="345" mass="36957">MGLVMSISLRGRSVLTLDEFTSGEIGFLLHIAARVKAEKRRGNEIPLLSGKNIALLCEEGSMNALFGSAVAAFDQGARVVGLTLPAGHGGQCASLKDMARVLGRIYNAVEYCGRSQSAVEELAAYARVPVYNGSSEECHPIQALADFLTMQEAVDKPLQEVTLAFLGDGRSPIARSLATGAAKLGMDFRTVSPPIFWPAPSFIDDVTSEAHENDGSFTVLEHVGAGVLGADFVYTAAWLGEQEAGWAERIRLLAPFGVRANVMEATGNPGCKFMHCLPAFHNSGSKAGARVAKQFGLDCMEVSDTVFESKASVVFDQAENRMHTIKAIFIATIGDRETDARDRDP</sequence>
<dbReference type="Pfam" id="PF02729">
    <property type="entry name" value="OTCace_N"/>
    <property type="match status" value="1"/>
</dbReference>
<evidence type="ECO:0000256" key="3">
    <source>
        <dbReference type="ARBA" id="ARBA00013007"/>
    </source>
</evidence>
<evidence type="ECO:0000313" key="10">
    <source>
        <dbReference type="Proteomes" id="UP000004038"/>
    </source>
</evidence>
<proteinExistence type="inferred from homology"/>
<dbReference type="InterPro" id="IPR006132">
    <property type="entry name" value="Asp/Orn_carbamoyltranf_P-bd"/>
</dbReference>
<accession>H0FVM4</accession>
<evidence type="ECO:0000259" key="7">
    <source>
        <dbReference type="Pfam" id="PF00185"/>
    </source>
</evidence>
<keyword evidence="4 6" id="KW-0808">Transferase</keyword>
<reference evidence="9 10" key="1">
    <citation type="journal article" date="2012" name="J. Bacteriol.">
        <title>Draft Genome Sequence of Sinorhizobium meliloti CCNWSX0020, a Nitrogen-Fixing Symbiont with Copper Tolerance Capability Isolated from Lead-Zinc Mine Tailings.</title>
        <authorList>
            <person name="Li Z."/>
            <person name="Ma Z."/>
            <person name="Hao X."/>
            <person name="Wei G."/>
        </authorList>
    </citation>
    <scope>NUCLEOTIDE SEQUENCE [LARGE SCALE GENOMIC DNA]</scope>
    <source>
        <strain evidence="9 10">CCNWSX0020</strain>
    </source>
</reference>
<dbReference type="EMBL" id="AGVV01000007">
    <property type="protein sequence ID" value="EHK78930.1"/>
    <property type="molecule type" value="Genomic_DNA"/>
</dbReference>
<dbReference type="InterPro" id="IPR002292">
    <property type="entry name" value="Orn/put_carbamltrans"/>
</dbReference>
<dbReference type="PRINTS" id="PR00102">
    <property type="entry name" value="OTCASE"/>
</dbReference>
<comment type="similarity">
    <text evidence="2">Belongs to the aspartate/ornithine carbamoyltransferase superfamily. OTCase family.</text>
</comment>
<dbReference type="GO" id="GO:0016597">
    <property type="term" value="F:amino acid binding"/>
    <property type="evidence" value="ECO:0007669"/>
    <property type="project" value="InterPro"/>
</dbReference>